<dbReference type="InterPro" id="IPR002048">
    <property type="entry name" value="EF_hand_dom"/>
</dbReference>
<dbReference type="OrthoDB" id="6230501at2759"/>
<gene>
    <name evidence="4" type="ORF">ECPE_LOCUS2017</name>
</gene>
<organism evidence="6">
    <name type="scientific">Echinostoma caproni</name>
    <dbReference type="NCBI Taxonomy" id="27848"/>
    <lineage>
        <taxon>Eukaryota</taxon>
        <taxon>Metazoa</taxon>
        <taxon>Spiralia</taxon>
        <taxon>Lophotrochozoa</taxon>
        <taxon>Platyhelminthes</taxon>
        <taxon>Trematoda</taxon>
        <taxon>Digenea</taxon>
        <taxon>Plagiorchiida</taxon>
        <taxon>Echinostomata</taxon>
        <taxon>Echinostomatoidea</taxon>
        <taxon>Echinostomatidae</taxon>
        <taxon>Echinostoma</taxon>
    </lineage>
</organism>
<dbReference type="AlphaFoldDB" id="A0A183A4Y2"/>
<feature type="domain" description="EF-hand" evidence="3">
    <location>
        <begin position="73"/>
        <end position="108"/>
    </location>
</feature>
<proteinExistence type="predicted"/>
<dbReference type="SMART" id="SM00054">
    <property type="entry name" value="EFh"/>
    <property type="match status" value="3"/>
</dbReference>
<dbReference type="InterPro" id="IPR011992">
    <property type="entry name" value="EF-hand-dom_pair"/>
</dbReference>
<feature type="domain" description="EF-hand" evidence="3">
    <location>
        <begin position="109"/>
        <end position="142"/>
    </location>
</feature>
<dbReference type="InterPro" id="IPR050145">
    <property type="entry name" value="Centrin_CML-like"/>
</dbReference>
<dbReference type="EMBL" id="UZAN01039377">
    <property type="protein sequence ID" value="VDP65159.1"/>
    <property type="molecule type" value="Genomic_DNA"/>
</dbReference>
<dbReference type="Gene3D" id="1.10.238.10">
    <property type="entry name" value="EF-hand"/>
    <property type="match status" value="2"/>
</dbReference>
<dbReference type="WBParaSite" id="ECPE_0000201701-mRNA-1">
    <property type="protein sequence ID" value="ECPE_0000201701-mRNA-1"/>
    <property type="gene ID" value="ECPE_0000201701"/>
</dbReference>
<evidence type="ECO:0000313" key="6">
    <source>
        <dbReference type="WBParaSite" id="ECPE_0000201701-mRNA-1"/>
    </source>
</evidence>
<dbReference type="Pfam" id="PF13499">
    <property type="entry name" value="EF-hand_7"/>
    <property type="match status" value="2"/>
</dbReference>
<keyword evidence="5" id="KW-1185">Reference proteome</keyword>
<keyword evidence="2" id="KW-0106">Calcium</keyword>
<sequence length="142" mass="15945">MRKTLTTAEMTQIFHQLDQNNEECVSREALEKSLSDSGLSQKTVNQLMRDVDINNNGTVTWNEYELALGLTDTPLSEWRRIFANLDVDRSGTINASELRAMMGDLGLSSSTSVLELWMEEHDTNGDGVFSCEDFLGFVAENM</sequence>
<reference evidence="4 5" key="2">
    <citation type="submission" date="2018-11" db="EMBL/GenBank/DDBJ databases">
        <authorList>
            <consortium name="Pathogen Informatics"/>
        </authorList>
    </citation>
    <scope>NUCLEOTIDE SEQUENCE [LARGE SCALE GENOMIC DNA]</scope>
    <source>
        <strain evidence="4 5">Egypt</strain>
    </source>
</reference>
<evidence type="ECO:0000313" key="4">
    <source>
        <dbReference type="EMBL" id="VDP65159.1"/>
    </source>
</evidence>
<dbReference type="GO" id="GO:0005509">
    <property type="term" value="F:calcium ion binding"/>
    <property type="evidence" value="ECO:0007669"/>
    <property type="project" value="InterPro"/>
</dbReference>
<name>A0A183A4Y2_9TREM</name>
<evidence type="ECO:0000256" key="1">
    <source>
        <dbReference type="ARBA" id="ARBA00022737"/>
    </source>
</evidence>
<dbReference type="InterPro" id="IPR018247">
    <property type="entry name" value="EF_Hand_1_Ca_BS"/>
</dbReference>
<keyword evidence="1" id="KW-0677">Repeat</keyword>
<dbReference type="Proteomes" id="UP000272942">
    <property type="component" value="Unassembled WGS sequence"/>
</dbReference>
<evidence type="ECO:0000256" key="2">
    <source>
        <dbReference type="ARBA" id="ARBA00022837"/>
    </source>
</evidence>
<reference evidence="6" key="1">
    <citation type="submission" date="2016-06" db="UniProtKB">
        <authorList>
            <consortium name="WormBaseParasite"/>
        </authorList>
    </citation>
    <scope>IDENTIFICATION</scope>
</reference>
<evidence type="ECO:0000259" key="3">
    <source>
        <dbReference type="PROSITE" id="PS50222"/>
    </source>
</evidence>
<accession>A0A183A4Y2</accession>
<dbReference type="PROSITE" id="PS00018">
    <property type="entry name" value="EF_HAND_1"/>
    <property type="match status" value="1"/>
</dbReference>
<dbReference type="SUPFAM" id="SSF47473">
    <property type="entry name" value="EF-hand"/>
    <property type="match status" value="1"/>
</dbReference>
<dbReference type="PROSITE" id="PS50222">
    <property type="entry name" value="EF_HAND_2"/>
    <property type="match status" value="2"/>
</dbReference>
<protein>
    <submittedName>
        <fullName evidence="6">Calmodulin</fullName>
    </submittedName>
</protein>
<evidence type="ECO:0000313" key="5">
    <source>
        <dbReference type="Proteomes" id="UP000272942"/>
    </source>
</evidence>
<dbReference type="PANTHER" id="PTHR23050">
    <property type="entry name" value="CALCIUM BINDING PROTEIN"/>
    <property type="match status" value="1"/>
</dbReference>